<feature type="transmembrane region" description="Helical" evidence="6">
    <location>
        <begin position="115"/>
        <end position="140"/>
    </location>
</feature>
<keyword evidence="3 6" id="KW-0812">Transmembrane</keyword>
<dbReference type="PANTHER" id="PTHR12677">
    <property type="entry name" value="GOLGI APPARATUS MEMBRANE PROTEIN TVP38-RELATED"/>
    <property type="match status" value="1"/>
</dbReference>
<evidence type="ECO:0000256" key="2">
    <source>
        <dbReference type="ARBA" id="ARBA00022475"/>
    </source>
</evidence>
<dbReference type="HOGENOM" id="CLU_038944_7_0_5"/>
<comment type="similarity">
    <text evidence="6">Belongs to the TVP38/TMEM64 family.</text>
</comment>
<dbReference type="eggNOG" id="COG0398">
    <property type="taxonomic scope" value="Bacteria"/>
</dbReference>
<dbReference type="STRING" id="991905.SL003B_3631"/>
<dbReference type="RefSeq" id="WP_013654361.1">
    <property type="nucleotide sequence ID" value="NC_015259.1"/>
</dbReference>
<dbReference type="KEGG" id="pgv:SL003B_3631"/>
<gene>
    <name evidence="9" type="ordered locus">SL003B_3631</name>
</gene>
<organism evidence="9 10">
    <name type="scientific">Polymorphum gilvum (strain LMG 25793 / CGMCC 1.9160 / SL003B-26A1)</name>
    <dbReference type="NCBI Taxonomy" id="991905"/>
    <lineage>
        <taxon>Bacteria</taxon>
        <taxon>Pseudomonadati</taxon>
        <taxon>Pseudomonadota</taxon>
        <taxon>Alphaproteobacteria</taxon>
        <taxon>Rhodobacterales</taxon>
        <taxon>Paracoccaceae</taxon>
        <taxon>Polymorphum</taxon>
    </lineage>
</organism>
<dbReference type="InterPro" id="IPR032816">
    <property type="entry name" value="VTT_dom"/>
</dbReference>
<evidence type="ECO:0000256" key="3">
    <source>
        <dbReference type="ARBA" id="ARBA00022692"/>
    </source>
</evidence>
<accession>F2J1Z1</accession>
<evidence type="ECO:0000256" key="4">
    <source>
        <dbReference type="ARBA" id="ARBA00022989"/>
    </source>
</evidence>
<dbReference type="Pfam" id="PF09335">
    <property type="entry name" value="VTT_dom"/>
    <property type="match status" value="1"/>
</dbReference>
<protein>
    <recommendedName>
        <fullName evidence="6">TVP38/TMEM64 family membrane protein</fullName>
    </recommendedName>
</protein>
<dbReference type="AlphaFoldDB" id="F2J1Z1"/>
<feature type="compositionally biased region" description="Low complexity" evidence="7">
    <location>
        <begin position="21"/>
        <end position="30"/>
    </location>
</feature>
<keyword evidence="2 6" id="KW-1003">Cell membrane</keyword>
<keyword evidence="10" id="KW-1185">Reference proteome</keyword>
<dbReference type="PANTHER" id="PTHR12677:SF59">
    <property type="entry name" value="GOLGI APPARATUS MEMBRANE PROTEIN TVP38-RELATED"/>
    <property type="match status" value="1"/>
</dbReference>
<comment type="subcellular location">
    <subcellularLocation>
        <location evidence="1 6">Cell membrane</location>
        <topology evidence="1 6">Multi-pass membrane protein</topology>
    </subcellularLocation>
</comment>
<dbReference type="Proteomes" id="UP000008130">
    <property type="component" value="Chromosome"/>
</dbReference>
<evidence type="ECO:0000259" key="8">
    <source>
        <dbReference type="Pfam" id="PF09335"/>
    </source>
</evidence>
<feature type="region of interest" description="Disordered" evidence="7">
    <location>
        <begin position="1"/>
        <end position="30"/>
    </location>
</feature>
<dbReference type="InterPro" id="IPR015414">
    <property type="entry name" value="TMEM64"/>
</dbReference>
<keyword evidence="5 6" id="KW-0472">Membrane</keyword>
<evidence type="ECO:0000313" key="9">
    <source>
        <dbReference type="EMBL" id="ADZ72052.1"/>
    </source>
</evidence>
<evidence type="ECO:0000256" key="6">
    <source>
        <dbReference type="RuleBase" id="RU366058"/>
    </source>
</evidence>
<feature type="transmembrane region" description="Helical" evidence="6">
    <location>
        <begin position="167"/>
        <end position="184"/>
    </location>
</feature>
<feature type="transmembrane region" description="Helical" evidence="6">
    <location>
        <begin position="253"/>
        <end position="273"/>
    </location>
</feature>
<dbReference type="GO" id="GO:0005886">
    <property type="term" value="C:plasma membrane"/>
    <property type="evidence" value="ECO:0007669"/>
    <property type="project" value="UniProtKB-SubCell"/>
</dbReference>
<feature type="transmembrane region" description="Helical" evidence="6">
    <location>
        <begin position="41"/>
        <end position="59"/>
    </location>
</feature>
<dbReference type="EMBL" id="CP002568">
    <property type="protein sequence ID" value="ADZ72052.1"/>
    <property type="molecule type" value="Genomic_DNA"/>
</dbReference>
<evidence type="ECO:0000256" key="1">
    <source>
        <dbReference type="ARBA" id="ARBA00004651"/>
    </source>
</evidence>
<evidence type="ECO:0000256" key="7">
    <source>
        <dbReference type="SAM" id="MobiDB-lite"/>
    </source>
</evidence>
<feature type="domain" description="VTT" evidence="8">
    <location>
        <begin position="102"/>
        <end position="219"/>
    </location>
</feature>
<reference evidence="9 10" key="1">
    <citation type="journal article" date="2011" name="J. Bacteriol.">
        <title>Complete genome sequence of Polymorphum gilvum SL003B-26A1T, a crude oil-degrading bacterium from oil-polluted saline soil.</title>
        <authorList>
            <person name="Li S.G."/>
            <person name="Tang Y.Q."/>
            <person name="Nie Y."/>
            <person name="Cai M."/>
            <person name="Wu X.L."/>
        </authorList>
    </citation>
    <scope>NUCLEOTIDE SEQUENCE [LARGE SCALE GENOMIC DNA]</scope>
    <source>
        <strain evidence="10">LMG 25793 / CGMCC 1.9160 / SL003B-26A1</strain>
    </source>
</reference>
<name>F2J1Z1_POLGS</name>
<feature type="transmembrane region" description="Helical" evidence="6">
    <location>
        <begin position="196"/>
        <end position="217"/>
    </location>
</feature>
<feature type="compositionally biased region" description="Basic and acidic residues" evidence="7">
    <location>
        <begin position="1"/>
        <end position="19"/>
    </location>
</feature>
<evidence type="ECO:0000313" key="10">
    <source>
        <dbReference type="Proteomes" id="UP000008130"/>
    </source>
</evidence>
<feature type="transmembrane region" description="Helical" evidence="6">
    <location>
        <begin position="83"/>
        <end position="108"/>
    </location>
</feature>
<dbReference type="PATRIC" id="fig|991905.3.peg.3748"/>
<sequence length="285" mass="29619">MTRPAARDAAADRAGHPQDDTGAASSGATRRAARRRGLKRWAPLAAIAVLMAVGVLLGWHEHLTLSALIRHRELLSTYVGDRFLLALSAYGVVYALSVALSFPGAVLLTVAGGFLFGWVFGALVAAIAATAGATAIFLAARSSLGAALKARAGPFLARLAEGFRADAVSYLLFLRLTPVFPFWLVNIAPALFHVPLATFVLTTAIGILPGTFAFAFIGSGLDSVIAAQEAADPGCAAAGTCRIDVGALVTTELLVALFALGIAALIPVVLRVLRARRQSTGHRPE</sequence>
<evidence type="ECO:0000256" key="5">
    <source>
        <dbReference type="ARBA" id="ARBA00023136"/>
    </source>
</evidence>
<proteinExistence type="inferred from homology"/>
<keyword evidence="4 6" id="KW-1133">Transmembrane helix</keyword>